<reference evidence="2" key="1">
    <citation type="submission" date="2020-12" db="EMBL/GenBank/DDBJ databases">
        <title>Sanguibacter suaedae sp. nov., isolated from Suaeda aralocaspica.</title>
        <authorList>
            <person name="Ma Q."/>
        </authorList>
    </citation>
    <scope>NUCLEOTIDE SEQUENCE</scope>
    <source>
        <strain evidence="2">YZGR15</strain>
    </source>
</reference>
<keyword evidence="1" id="KW-0472">Membrane</keyword>
<evidence type="ECO:0000313" key="3">
    <source>
        <dbReference type="Proteomes" id="UP000602087"/>
    </source>
</evidence>
<accession>A0A934I3A1</accession>
<dbReference type="RefSeq" id="WP_198732984.1">
    <property type="nucleotide sequence ID" value="NZ_JAEINH010000003.1"/>
</dbReference>
<keyword evidence="1" id="KW-0812">Transmembrane</keyword>
<organism evidence="2 3">
    <name type="scientific">Sanguibacter suaedae</name>
    <dbReference type="NCBI Taxonomy" id="2795737"/>
    <lineage>
        <taxon>Bacteria</taxon>
        <taxon>Bacillati</taxon>
        <taxon>Actinomycetota</taxon>
        <taxon>Actinomycetes</taxon>
        <taxon>Micrococcales</taxon>
        <taxon>Sanguibacteraceae</taxon>
        <taxon>Sanguibacter</taxon>
    </lineage>
</organism>
<dbReference type="Proteomes" id="UP000602087">
    <property type="component" value="Unassembled WGS sequence"/>
</dbReference>
<dbReference type="AlphaFoldDB" id="A0A934I3A1"/>
<evidence type="ECO:0000313" key="2">
    <source>
        <dbReference type="EMBL" id="MBI9114438.1"/>
    </source>
</evidence>
<keyword evidence="3" id="KW-1185">Reference proteome</keyword>
<keyword evidence="1" id="KW-1133">Transmembrane helix</keyword>
<gene>
    <name evidence="2" type="ORF">JAV76_05350</name>
</gene>
<feature type="transmembrane region" description="Helical" evidence="1">
    <location>
        <begin position="20"/>
        <end position="43"/>
    </location>
</feature>
<protein>
    <submittedName>
        <fullName evidence="2">Uncharacterized protein</fullName>
    </submittedName>
</protein>
<comment type="caution">
    <text evidence="2">The sequence shown here is derived from an EMBL/GenBank/DDBJ whole genome shotgun (WGS) entry which is preliminary data.</text>
</comment>
<dbReference type="EMBL" id="JAEINH010000003">
    <property type="protein sequence ID" value="MBI9114438.1"/>
    <property type="molecule type" value="Genomic_DNA"/>
</dbReference>
<evidence type="ECO:0000256" key="1">
    <source>
        <dbReference type="SAM" id="Phobius"/>
    </source>
</evidence>
<proteinExistence type="predicted"/>
<sequence>MFSAALVAAEESEVVTHLAIPPVAFGLTAFAVLGGLLAVTYAFRSVWTRH</sequence>
<name>A0A934I3A1_9MICO</name>